<dbReference type="Gene3D" id="1.10.287.1490">
    <property type="match status" value="1"/>
</dbReference>
<dbReference type="OrthoDB" id="5396360at2759"/>
<evidence type="ECO:0008006" key="5">
    <source>
        <dbReference type="Google" id="ProtNLM"/>
    </source>
</evidence>
<keyword evidence="4" id="KW-1185">Reference proteome</keyword>
<feature type="region of interest" description="Disordered" evidence="2">
    <location>
        <begin position="362"/>
        <end position="399"/>
    </location>
</feature>
<sequence>MDLVSCSCVECDALLGRVANLWTQIGKKYMVHNQATETVFCVATAGSIRQGDAGTLVGGCQLQDAQCQKCDASLGQKCLQSPRNHVLADGQIIFRIASLVLRPATDLRRKAEPNMTRLLKLKAEPQADPSCNSHVDLLHLEQQLESQRHDIARLGASAVHLVANFDTAIARVEGQVRQLDQSVDTLRADATALRNDLRLVTSDVNQVRWDCPTNSHVTRLDQQLQTTDRVVTELRQALNTSKSDMDTLRDQLAATQKELRQANDESRRLKDGLDQMEDAVHQSKDCASDVSMLRREVQQLRAELAQERAHQSHSTPPPFSSHELNVLSSTISKIGNRASQIESLQMEFELFKSRVQRIEARVSTQRQGQVASHHHESSTRKRSDDTLEHESMPLKRIAS</sequence>
<proteinExistence type="predicted"/>
<gene>
    <name evidence="3" type="ORF">CDD82_7900</name>
</gene>
<evidence type="ECO:0000313" key="3">
    <source>
        <dbReference type="EMBL" id="PHH69240.1"/>
    </source>
</evidence>
<accession>A0A2C5YNZ7</accession>
<dbReference type="Proteomes" id="UP000224854">
    <property type="component" value="Unassembled WGS sequence"/>
</dbReference>
<organism evidence="3 4">
    <name type="scientific">Ophiocordyceps australis</name>
    <dbReference type="NCBI Taxonomy" id="1399860"/>
    <lineage>
        <taxon>Eukaryota</taxon>
        <taxon>Fungi</taxon>
        <taxon>Dikarya</taxon>
        <taxon>Ascomycota</taxon>
        <taxon>Pezizomycotina</taxon>
        <taxon>Sordariomycetes</taxon>
        <taxon>Hypocreomycetidae</taxon>
        <taxon>Hypocreales</taxon>
        <taxon>Ophiocordycipitaceae</taxon>
        <taxon>Ophiocordyceps</taxon>
    </lineage>
</organism>
<evidence type="ECO:0000256" key="1">
    <source>
        <dbReference type="SAM" id="Coils"/>
    </source>
</evidence>
<protein>
    <recommendedName>
        <fullName evidence="5">Yippee/Mis18/Cereblon domain-containing protein</fullName>
    </recommendedName>
</protein>
<feature type="coiled-coil region" evidence="1">
    <location>
        <begin position="169"/>
        <end position="196"/>
    </location>
</feature>
<dbReference type="EMBL" id="NJEU01000972">
    <property type="protein sequence ID" value="PHH69240.1"/>
    <property type="molecule type" value="Genomic_DNA"/>
</dbReference>
<reference evidence="3 4" key="1">
    <citation type="submission" date="2017-06" db="EMBL/GenBank/DDBJ databases">
        <title>Ant-infecting Ophiocordyceps genomes reveal a high diversity of potential behavioral manipulation genes and a possible major role for enterotoxins.</title>
        <authorList>
            <person name="De Bekker C."/>
            <person name="Evans H.C."/>
            <person name="Brachmann A."/>
            <person name="Hughes D.P."/>
        </authorList>
    </citation>
    <scope>NUCLEOTIDE SEQUENCE [LARGE SCALE GENOMIC DNA]</scope>
    <source>
        <strain evidence="3 4">1348a</strain>
    </source>
</reference>
<evidence type="ECO:0000313" key="4">
    <source>
        <dbReference type="Proteomes" id="UP000224854"/>
    </source>
</evidence>
<dbReference type="AlphaFoldDB" id="A0A2C5YNZ7"/>
<evidence type="ECO:0000256" key="2">
    <source>
        <dbReference type="SAM" id="MobiDB-lite"/>
    </source>
</evidence>
<name>A0A2C5YNZ7_9HYPO</name>
<feature type="region of interest" description="Disordered" evidence="2">
    <location>
        <begin position="302"/>
        <end position="323"/>
    </location>
</feature>
<keyword evidence="1" id="KW-0175">Coiled coil</keyword>
<feature type="compositionally biased region" description="Basic and acidic residues" evidence="2">
    <location>
        <begin position="373"/>
        <end position="393"/>
    </location>
</feature>
<comment type="caution">
    <text evidence="3">The sequence shown here is derived from an EMBL/GenBank/DDBJ whole genome shotgun (WGS) entry which is preliminary data.</text>
</comment>